<reference evidence="2" key="2">
    <citation type="journal article" date="2023" name="Science">
        <title>Genomic signatures of disease resistance in endangered staghorn corals.</title>
        <authorList>
            <person name="Vollmer S.V."/>
            <person name="Selwyn J.D."/>
            <person name="Despard B.A."/>
            <person name="Roesel C.L."/>
        </authorList>
    </citation>
    <scope>NUCLEOTIDE SEQUENCE</scope>
    <source>
        <strain evidence="2">K2</strain>
    </source>
</reference>
<comment type="caution">
    <text evidence="2">The sequence shown here is derived from an EMBL/GenBank/DDBJ whole genome shotgun (WGS) entry which is preliminary data.</text>
</comment>
<protein>
    <submittedName>
        <fullName evidence="2">Uncharacterized protein</fullName>
    </submittedName>
</protein>
<dbReference type="AlphaFoldDB" id="A0AAD9UXP8"/>
<reference evidence="2" key="1">
    <citation type="journal article" date="2023" name="G3 (Bethesda)">
        <title>Whole genome assembly and annotation of the endangered Caribbean coral Acropora cervicornis.</title>
        <authorList>
            <person name="Selwyn J.D."/>
            <person name="Vollmer S.V."/>
        </authorList>
    </citation>
    <scope>NUCLEOTIDE SEQUENCE</scope>
    <source>
        <strain evidence="2">K2</strain>
    </source>
</reference>
<evidence type="ECO:0000313" key="2">
    <source>
        <dbReference type="EMBL" id="KAK2553430.1"/>
    </source>
</evidence>
<dbReference type="Proteomes" id="UP001249851">
    <property type="component" value="Unassembled WGS sequence"/>
</dbReference>
<proteinExistence type="predicted"/>
<evidence type="ECO:0000256" key="1">
    <source>
        <dbReference type="SAM" id="MobiDB-lite"/>
    </source>
</evidence>
<evidence type="ECO:0000313" key="3">
    <source>
        <dbReference type="Proteomes" id="UP001249851"/>
    </source>
</evidence>
<dbReference type="EMBL" id="JARQWQ010000077">
    <property type="protein sequence ID" value="KAK2553430.1"/>
    <property type="molecule type" value="Genomic_DNA"/>
</dbReference>
<accession>A0AAD9UXP8</accession>
<keyword evidence="3" id="KW-1185">Reference proteome</keyword>
<sequence length="223" mass="25131">MDGLKRCNISRSGKTRDSRLWGSETDIQRSGLPPIQGNERYVNSSFKWISNNAKHSHANRPPTPSFGMATDSVFSFGRSSKMSTSSSSQRLSLSLDLRPNVKGNEFRRHSAGFGDHYPEAEPNSPRICVRSLPPSPSWSPTVQRSRKLYHRSLRRLSSDSEHGEAKDDRIMSWIRDVSENTLPDNFSFDGEVDDHSPESAFSFEKKDELGFNGLPVIQEGRKT</sequence>
<name>A0AAD9UXP8_ACRCE</name>
<feature type="region of interest" description="Disordered" evidence="1">
    <location>
        <begin position="1"/>
        <end position="38"/>
    </location>
</feature>
<organism evidence="2 3">
    <name type="scientific">Acropora cervicornis</name>
    <name type="common">Staghorn coral</name>
    <dbReference type="NCBI Taxonomy" id="6130"/>
    <lineage>
        <taxon>Eukaryota</taxon>
        <taxon>Metazoa</taxon>
        <taxon>Cnidaria</taxon>
        <taxon>Anthozoa</taxon>
        <taxon>Hexacorallia</taxon>
        <taxon>Scleractinia</taxon>
        <taxon>Astrocoeniina</taxon>
        <taxon>Acroporidae</taxon>
        <taxon>Acropora</taxon>
    </lineage>
</organism>
<gene>
    <name evidence="2" type="ORF">P5673_025181</name>
</gene>